<dbReference type="Gene3D" id="3.40.50.1820">
    <property type="entry name" value="alpha/beta hydrolase"/>
    <property type="match status" value="1"/>
</dbReference>
<gene>
    <name evidence="3" type="ORF">SAMN04487988_102115</name>
</gene>
<organism evidence="3 4">
    <name type="scientific">Algoriphagus hitonicola</name>
    <dbReference type="NCBI Taxonomy" id="435880"/>
    <lineage>
        <taxon>Bacteria</taxon>
        <taxon>Pseudomonadati</taxon>
        <taxon>Bacteroidota</taxon>
        <taxon>Cytophagia</taxon>
        <taxon>Cytophagales</taxon>
        <taxon>Cyclobacteriaceae</taxon>
        <taxon>Algoriphagus</taxon>
    </lineage>
</organism>
<keyword evidence="1" id="KW-0378">Hydrolase</keyword>
<dbReference type="SUPFAM" id="SSF53474">
    <property type="entry name" value="alpha/beta-Hydrolases"/>
    <property type="match status" value="1"/>
</dbReference>
<dbReference type="InterPro" id="IPR000073">
    <property type="entry name" value="AB_hydrolase_1"/>
</dbReference>
<name>A0A1I2Q512_9BACT</name>
<dbReference type="GO" id="GO:0016787">
    <property type="term" value="F:hydrolase activity"/>
    <property type="evidence" value="ECO:0007669"/>
    <property type="project" value="UniProtKB-KW"/>
</dbReference>
<protein>
    <submittedName>
        <fullName evidence="3">Proline iminopeptidase</fullName>
    </submittedName>
</protein>
<dbReference type="EMBL" id="FOPC01000002">
    <property type="protein sequence ID" value="SFG23414.1"/>
    <property type="molecule type" value="Genomic_DNA"/>
</dbReference>
<dbReference type="InterPro" id="IPR050266">
    <property type="entry name" value="AB_hydrolase_sf"/>
</dbReference>
<evidence type="ECO:0000313" key="4">
    <source>
        <dbReference type="Proteomes" id="UP000199642"/>
    </source>
</evidence>
<dbReference type="OrthoDB" id="9796770at2"/>
<evidence type="ECO:0000259" key="2">
    <source>
        <dbReference type="Pfam" id="PF00561"/>
    </source>
</evidence>
<dbReference type="STRING" id="435880.SAMN04487988_102115"/>
<reference evidence="4" key="1">
    <citation type="submission" date="2016-10" db="EMBL/GenBank/DDBJ databases">
        <authorList>
            <person name="Varghese N."/>
            <person name="Submissions S."/>
        </authorList>
    </citation>
    <scope>NUCLEOTIDE SEQUENCE [LARGE SCALE GENOMIC DNA]</scope>
    <source>
        <strain evidence="4">DSM 19315</strain>
    </source>
</reference>
<dbReference type="InterPro" id="IPR029058">
    <property type="entry name" value="AB_hydrolase_fold"/>
</dbReference>
<sequence>MQKEARSKIPLLIIGSKIFYERVLPKGLKTRFELFYFDHRGFAEHPGKTMSYYSSLDDISKEIEEFRQAHRLDKLFLFGHSGHAYMALEYAKNHPKWVLGLILCACSPDLSPSTHTAAATFFENEAEEFRKRVFEADMATLGQKIEENPKERFIQFVLCQKAKNWFDPNYDASWMWEKVPTHLPTLDYIWGKLFADFQVKSGLMKISCPVLFLQGEFDFVAGPALLWDPYLSFFQQVEVHLFDRSGHYPMVEEPIKFERLIAAWTSRLKQGTLPPENF</sequence>
<evidence type="ECO:0000256" key="1">
    <source>
        <dbReference type="ARBA" id="ARBA00022801"/>
    </source>
</evidence>
<dbReference type="PANTHER" id="PTHR43798:SF31">
    <property type="entry name" value="AB HYDROLASE SUPERFAMILY PROTEIN YCLE"/>
    <property type="match status" value="1"/>
</dbReference>
<proteinExistence type="predicted"/>
<keyword evidence="4" id="KW-1185">Reference proteome</keyword>
<feature type="domain" description="AB hydrolase-1" evidence="2">
    <location>
        <begin position="16"/>
        <end position="254"/>
    </location>
</feature>
<dbReference type="AlphaFoldDB" id="A0A1I2Q512"/>
<dbReference type="Proteomes" id="UP000199642">
    <property type="component" value="Unassembled WGS sequence"/>
</dbReference>
<dbReference type="GO" id="GO:0016020">
    <property type="term" value="C:membrane"/>
    <property type="evidence" value="ECO:0007669"/>
    <property type="project" value="TreeGrafter"/>
</dbReference>
<accession>A0A1I2Q512</accession>
<dbReference type="RefSeq" id="WP_092788853.1">
    <property type="nucleotide sequence ID" value="NZ_FOPC01000002.1"/>
</dbReference>
<evidence type="ECO:0000313" key="3">
    <source>
        <dbReference type="EMBL" id="SFG23414.1"/>
    </source>
</evidence>
<dbReference type="Pfam" id="PF00561">
    <property type="entry name" value="Abhydrolase_1"/>
    <property type="match status" value="1"/>
</dbReference>
<dbReference type="PANTHER" id="PTHR43798">
    <property type="entry name" value="MONOACYLGLYCEROL LIPASE"/>
    <property type="match status" value="1"/>
</dbReference>